<dbReference type="Gene3D" id="3.30.160.60">
    <property type="entry name" value="Classic Zinc Finger"/>
    <property type="match status" value="2"/>
</dbReference>
<keyword evidence="2" id="KW-0479">Metal-binding</keyword>
<evidence type="ECO:0000256" key="3">
    <source>
        <dbReference type="ARBA" id="ARBA00022737"/>
    </source>
</evidence>
<feature type="domain" description="C2H2-type" evidence="11">
    <location>
        <begin position="40"/>
        <end position="69"/>
    </location>
</feature>
<dbReference type="InterPro" id="IPR051007">
    <property type="entry name" value="creA/MIG_C2H2-ZnF"/>
</dbReference>
<feature type="domain" description="C2H2-type" evidence="11">
    <location>
        <begin position="12"/>
        <end position="39"/>
    </location>
</feature>
<keyword evidence="13" id="KW-1185">Reference proteome</keyword>
<keyword evidence="3" id="KW-0677">Repeat</keyword>
<gene>
    <name evidence="12" type="primary">MIG1</name>
    <name evidence="12" type="ORF">CAAN4_E12640</name>
</gene>
<dbReference type="PANTHER" id="PTHR47428:SF1">
    <property type="entry name" value="REGULATORY PROTEIN MIG1-RELATED"/>
    <property type="match status" value="1"/>
</dbReference>
<organism evidence="12 13">
    <name type="scientific">[Candida] anglica</name>
    <dbReference type="NCBI Taxonomy" id="148631"/>
    <lineage>
        <taxon>Eukaryota</taxon>
        <taxon>Fungi</taxon>
        <taxon>Dikarya</taxon>
        <taxon>Ascomycota</taxon>
        <taxon>Saccharomycotina</taxon>
        <taxon>Pichiomycetes</taxon>
        <taxon>Debaryomycetaceae</taxon>
        <taxon>Kurtzmaniella</taxon>
    </lineage>
</organism>
<feature type="compositionally biased region" description="Polar residues" evidence="10">
    <location>
        <begin position="426"/>
        <end position="458"/>
    </location>
</feature>
<dbReference type="PANTHER" id="PTHR47428">
    <property type="entry name" value="REGULATORY PROTEIN MIG1-RELATED"/>
    <property type="match status" value="1"/>
</dbReference>
<evidence type="ECO:0000256" key="8">
    <source>
        <dbReference type="ARBA" id="ARBA00023242"/>
    </source>
</evidence>
<keyword evidence="5" id="KW-0862">Zinc</keyword>
<evidence type="ECO:0000256" key="6">
    <source>
        <dbReference type="ARBA" id="ARBA00023015"/>
    </source>
</evidence>
<feature type="region of interest" description="Disordered" evidence="10">
    <location>
        <begin position="183"/>
        <end position="217"/>
    </location>
</feature>
<feature type="compositionally biased region" description="Low complexity" evidence="10">
    <location>
        <begin position="503"/>
        <end position="524"/>
    </location>
</feature>
<keyword evidence="6" id="KW-0805">Transcription regulation</keyword>
<dbReference type="PROSITE" id="PS50157">
    <property type="entry name" value="ZINC_FINGER_C2H2_2"/>
    <property type="match status" value="2"/>
</dbReference>
<comment type="subcellular location">
    <subcellularLocation>
        <location evidence="1">Nucleus</location>
    </subcellularLocation>
</comment>
<evidence type="ECO:0000313" key="13">
    <source>
        <dbReference type="Proteomes" id="UP001497600"/>
    </source>
</evidence>
<dbReference type="InterPro" id="IPR036236">
    <property type="entry name" value="Znf_C2H2_sf"/>
</dbReference>
<dbReference type="Proteomes" id="UP001497600">
    <property type="component" value="Chromosome E"/>
</dbReference>
<dbReference type="EMBL" id="OZ004257">
    <property type="protein sequence ID" value="CAK7908972.1"/>
    <property type="molecule type" value="Genomic_DNA"/>
</dbReference>
<evidence type="ECO:0000256" key="2">
    <source>
        <dbReference type="ARBA" id="ARBA00022723"/>
    </source>
</evidence>
<name>A0ABP0EHP9_9ASCO</name>
<evidence type="ECO:0000256" key="9">
    <source>
        <dbReference type="PROSITE-ProRule" id="PRU00042"/>
    </source>
</evidence>
<dbReference type="InterPro" id="IPR013087">
    <property type="entry name" value="Znf_C2H2_type"/>
</dbReference>
<evidence type="ECO:0000256" key="7">
    <source>
        <dbReference type="ARBA" id="ARBA00023163"/>
    </source>
</evidence>
<dbReference type="SMART" id="SM00355">
    <property type="entry name" value="ZnF_C2H2"/>
    <property type="match status" value="2"/>
</dbReference>
<evidence type="ECO:0000256" key="4">
    <source>
        <dbReference type="ARBA" id="ARBA00022771"/>
    </source>
</evidence>
<feature type="region of interest" description="Disordered" evidence="10">
    <location>
        <begin position="354"/>
        <end position="408"/>
    </location>
</feature>
<evidence type="ECO:0000313" key="12">
    <source>
        <dbReference type="EMBL" id="CAK7908972.1"/>
    </source>
</evidence>
<keyword evidence="7" id="KW-0804">Transcription</keyword>
<feature type="compositionally biased region" description="Low complexity" evidence="10">
    <location>
        <begin position="366"/>
        <end position="401"/>
    </location>
</feature>
<feature type="region of interest" description="Disordered" evidence="10">
    <location>
        <begin position="247"/>
        <end position="272"/>
    </location>
</feature>
<keyword evidence="8" id="KW-0539">Nucleus</keyword>
<feature type="region of interest" description="Disordered" evidence="10">
    <location>
        <begin position="140"/>
        <end position="171"/>
    </location>
</feature>
<evidence type="ECO:0000259" key="11">
    <source>
        <dbReference type="PROSITE" id="PS50157"/>
    </source>
</evidence>
<keyword evidence="4 9" id="KW-0863">Zinc-finger</keyword>
<feature type="compositionally biased region" description="Low complexity" evidence="10">
    <location>
        <begin position="150"/>
        <end position="171"/>
    </location>
</feature>
<feature type="compositionally biased region" description="Low complexity" evidence="10">
    <location>
        <begin position="88"/>
        <end position="113"/>
    </location>
</feature>
<proteinExistence type="predicted"/>
<protein>
    <submittedName>
        <fullName evidence="12">Regulatory protein Mig1p</fullName>
    </submittedName>
</protein>
<feature type="region of interest" description="Disordered" evidence="10">
    <location>
        <begin position="494"/>
        <end position="553"/>
    </location>
</feature>
<feature type="region of interest" description="Disordered" evidence="10">
    <location>
        <begin position="54"/>
        <end position="113"/>
    </location>
</feature>
<feature type="region of interest" description="Disordered" evidence="10">
    <location>
        <begin position="422"/>
        <end position="477"/>
    </location>
</feature>
<feature type="compositionally biased region" description="Polar residues" evidence="10">
    <location>
        <begin position="525"/>
        <end position="553"/>
    </location>
</feature>
<accession>A0ABP0EHP9</accession>
<evidence type="ECO:0000256" key="5">
    <source>
        <dbReference type="ARBA" id="ARBA00022833"/>
    </source>
</evidence>
<dbReference type="Pfam" id="PF00096">
    <property type="entry name" value="zf-C2H2"/>
    <property type="match status" value="2"/>
</dbReference>
<evidence type="ECO:0000256" key="10">
    <source>
        <dbReference type="SAM" id="MobiDB-lite"/>
    </source>
</evidence>
<evidence type="ECO:0000256" key="1">
    <source>
        <dbReference type="ARBA" id="ARBA00004123"/>
    </source>
</evidence>
<sequence length="594" mass="63447">MTPKKSKEERPYKCTVCDKAFHRLEHQTRHIRTHTGEKPHACTFPGCSKRFSRSDELTRHLRIHNNPTSRKRRSKEQMMEQQMAQYGSQSHLQDQYQQQQQQHQQQPAQSLPQYQQSMPVAIDRNGHAIYQQPYPVYMYPGGGPAPPHSQGQVHPQGPVQGPGTTLPGGIPLQQQSATFSLASSPTNYAYNPHFPQQQQQQQQSLPTLQQYPANSNATPGIVGGASNPPPLHYLYSYGSDSKLANISSTASPPVPISKSKSATSIGGGAGSSSSTSAAAIFSNSGTMSTANSAIPSLSSSPDHTEHSIGNSSGSTFGFQSKNKVFNASSSSLSSLTGKLKSNSFTNLSGLQRLTPLKPLTGRPPLNTANSSTMTATTTTTTTTPGSMTPSGPTTPGASTTTFALPKQSSSTSLNLEFYLANKKSRPNSPQPSSRDLQQLNQSSTTSMPHHSLIISPNETPLQTPSQSPPLAPQASTASFDKSNHFNLLNAAIQQHQGRAEAISQTSSTSSSTSPPSSTSSTQPSAQVQDVKATTPTPIDTIEGATSNSIATTGTQLPPIRSVFSFSSVAKEAAPSEFKRPDTLKKCMNIKNLMS</sequence>
<feature type="region of interest" description="Disordered" evidence="10">
    <location>
        <begin position="290"/>
        <end position="315"/>
    </location>
</feature>
<dbReference type="PROSITE" id="PS00028">
    <property type="entry name" value="ZINC_FINGER_C2H2_1"/>
    <property type="match status" value="2"/>
</dbReference>
<feature type="compositionally biased region" description="Polar residues" evidence="10">
    <location>
        <begin position="204"/>
        <end position="217"/>
    </location>
</feature>
<dbReference type="SUPFAM" id="SSF57667">
    <property type="entry name" value="beta-beta-alpha zinc fingers"/>
    <property type="match status" value="1"/>
</dbReference>
<reference evidence="12 13" key="1">
    <citation type="submission" date="2024-01" db="EMBL/GenBank/DDBJ databases">
        <authorList>
            <consortium name="Genoscope - CEA"/>
            <person name="William W."/>
        </authorList>
    </citation>
    <scope>NUCLEOTIDE SEQUENCE [LARGE SCALE GENOMIC DNA]</scope>
    <source>
        <strain evidence="12 13">29B2s-10</strain>
    </source>
</reference>